<dbReference type="PANTHER" id="PTHR43667">
    <property type="entry name" value="CYCLOPROPANE-FATTY-ACYL-PHOSPHOLIPID SYNTHASE"/>
    <property type="match status" value="1"/>
</dbReference>
<gene>
    <name evidence="5" type="ORF">Fcan01_22908</name>
</gene>
<keyword evidence="6" id="KW-1185">Reference proteome</keyword>
<evidence type="ECO:0000313" key="5">
    <source>
        <dbReference type="EMBL" id="OXA42404.1"/>
    </source>
</evidence>
<evidence type="ECO:0000256" key="4">
    <source>
        <dbReference type="ARBA" id="ARBA00023098"/>
    </source>
</evidence>
<dbReference type="Gene3D" id="3.40.50.150">
    <property type="entry name" value="Vaccinia Virus protein VP39"/>
    <property type="match status" value="1"/>
</dbReference>
<dbReference type="GO" id="GO:0008168">
    <property type="term" value="F:methyltransferase activity"/>
    <property type="evidence" value="ECO:0007669"/>
    <property type="project" value="UniProtKB-KW"/>
</dbReference>
<dbReference type="AlphaFoldDB" id="A0A226DC41"/>
<sequence>MVLDILDGWFVTVGVHLYDTLIPIFRKARFFLLLPFTPILKVITDHALSRLGVTIGSSPKADLCILDKRFYARLWADQIFGLEEMFAEGWWTSGNLEVFYDKLFSLGDKHRWLFRLQISYWEGLFRWGVLNTGRDGTNFNAAREYELPVEFFKLLTDKEHMQHSCGIYVNGATTYADSQIEKFKLIASKLELKPGMTLLDLGCGFGGLSKFMADNYGVTVTGVTVCESMATQATNHCRGSKVTIKTQHWRRMEGKFDRISIIEMLEHVGKQNYDEFFTKIKSLLNPGGRILLQHYVVDPGIPHFFEFACKNHFGQTYVAALNEFVTYSTRSFRIANMQDFSLDLEQAGKHFMGMIEDNRPEMEALVGPKLVRALQITYAAALAATKFKGGQVYQTVLVGKDDQNRIPVHRVTFRCARDSLPLHSYSNPQGSDHLLLEYKSVSCTESDTLKGNDCHGVWKLDQ</sequence>
<dbReference type="OrthoDB" id="8300214at2759"/>
<evidence type="ECO:0000256" key="2">
    <source>
        <dbReference type="ARBA" id="ARBA00022679"/>
    </source>
</evidence>
<evidence type="ECO:0000256" key="3">
    <source>
        <dbReference type="ARBA" id="ARBA00022691"/>
    </source>
</evidence>
<dbReference type="Proteomes" id="UP000198287">
    <property type="component" value="Unassembled WGS sequence"/>
</dbReference>
<dbReference type="CDD" id="cd02440">
    <property type="entry name" value="AdoMet_MTases"/>
    <property type="match status" value="1"/>
</dbReference>
<protein>
    <submittedName>
        <fullName evidence="5">Cyclopropane-fatty-acyl-phospholipid synthase</fullName>
    </submittedName>
</protein>
<dbReference type="STRING" id="158441.A0A226DC41"/>
<dbReference type="GO" id="GO:0006629">
    <property type="term" value="P:lipid metabolic process"/>
    <property type="evidence" value="ECO:0007669"/>
    <property type="project" value="UniProtKB-KW"/>
</dbReference>
<keyword evidence="1" id="KW-0489">Methyltransferase</keyword>
<proteinExistence type="predicted"/>
<organism evidence="5 6">
    <name type="scientific">Folsomia candida</name>
    <name type="common">Springtail</name>
    <dbReference type="NCBI Taxonomy" id="158441"/>
    <lineage>
        <taxon>Eukaryota</taxon>
        <taxon>Metazoa</taxon>
        <taxon>Ecdysozoa</taxon>
        <taxon>Arthropoda</taxon>
        <taxon>Hexapoda</taxon>
        <taxon>Collembola</taxon>
        <taxon>Entomobryomorpha</taxon>
        <taxon>Isotomoidea</taxon>
        <taxon>Isotomidae</taxon>
        <taxon>Proisotominae</taxon>
        <taxon>Folsomia</taxon>
    </lineage>
</organism>
<dbReference type="InterPro" id="IPR050723">
    <property type="entry name" value="CFA/CMAS"/>
</dbReference>
<dbReference type="SUPFAM" id="SSF53335">
    <property type="entry name" value="S-adenosyl-L-methionine-dependent methyltransferases"/>
    <property type="match status" value="1"/>
</dbReference>
<comment type="caution">
    <text evidence="5">The sequence shown here is derived from an EMBL/GenBank/DDBJ whole genome shotgun (WGS) entry which is preliminary data.</text>
</comment>
<keyword evidence="3" id="KW-0949">S-adenosyl-L-methionine</keyword>
<accession>A0A226DC41</accession>
<dbReference type="Pfam" id="PF02353">
    <property type="entry name" value="CMAS"/>
    <property type="match status" value="1"/>
</dbReference>
<dbReference type="EMBL" id="LNIX01000026">
    <property type="protein sequence ID" value="OXA42404.1"/>
    <property type="molecule type" value="Genomic_DNA"/>
</dbReference>
<evidence type="ECO:0000256" key="1">
    <source>
        <dbReference type="ARBA" id="ARBA00022603"/>
    </source>
</evidence>
<name>A0A226DC41_FOLCA</name>
<keyword evidence="4" id="KW-0443">Lipid metabolism</keyword>
<evidence type="ECO:0000313" key="6">
    <source>
        <dbReference type="Proteomes" id="UP000198287"/>
    </source>
</evidence>
<dbReference type="PANTHER" id="PTHR43667:SF1">
    <property type="entry name" value="CYCLOPROPANE-FATTY-ACYL-PHOSPHOLIPID SYNTHASE"/>
    <property type="match status" value="1"/>
</dbReference>
<reference evidence="5 6" key="1">
    <citation type="submission" date="2015-12" db="EMBL/GenBank/DDBJ databases">
        <title>The genome of Folsomia candida.</title>
        <authorList>
            <person name="Faddeeva A."/>
            <person name="Derks M.F."/>
            <person name="Anvar Y."/>
            <person name="Smit S."/>
            <person name="Van Straalen N."/>
            <person name="Roelofs D."/>
        </authorList>
    </citation>
    <scope>NUCLEOTIDE SEQUENCE [LARGE SCALE GENOMIC DNA]</scope>
    <source>
        <strain evidence="5 6">VU population</strain>
        <tissue evidence="5">Whole body</tissue>
    </source>
</reference>
<keyword evidence="2" id="KW-0808">Transferase</keyword>
<dbReference type="InterPro" id="IPR029063">
    <property type="entry name" value="SAM-dependent_MTases_sf"/>
</dbReference>
<dbReference type="GO" id="GO:0032259">
    <property type="term" value="P:methylation"/>
    <property type="evidence" value="ECO:0007669"/>
    <property type="project" value="UniProtKB-KW"/>
</dbReference>